<dbReference type="AlphaFoldDB" id="A0A443HS75"/>
<keyword evidence="3" id="KW-1185">Reference proteome</keyword>
<comment type="caution">
    <text evidence="2">The sequence shown here is derived from an EMBL/GenBank/DDBJ whole genome shotgun (WGS) entry which is preliminary data.</text>
</comment>
<protein>
    <submittedName>
        <fullName evidence="2">Uncharacterized protein</fullName>
    </submittedName>
</protein>
<feature type="transmembrane region" description="Helical" evidence="1">
    <location>
        <begin position="99"/>
        <end position="118"/>
    </location>
</feature>
<dbReference type="Proteomes" id="UP000283841">
    <property type="component" value="Unassembled WGS sequence"/>
</dbReference>
<evidence type="ECO:0000313" key="2">
    <source>
        <dbReference type="EMBL" id="RWQ94655.1"/>
    </source>
</evidence>
<keyword evidence="1" id="KW-0472">Membrane</keyword>
<sequence>MSAGYPTPYIAAIQKAHRYAPVCRPSSWIQGPSDPRRNLYSYFPSGILKSWEKTYSDASPSSPLASVGLGFSSTGSQAGSEKDPATKTAGVSVGRRIEIVMVSPLSFAIMVVIIVTVVKKQTIEVEARQRIPDLVRNEDLLLADILRDKVGEHGDYSLLNVQEQGNRPKLNTRIQRQVVDSLRYN</sequence>
<name>A0A443HS75_BYSSP</name>
<accession>A0A443HS75</accession>
<dbReference type="GeneID" id="39596413"/>
<gene>
    <name evidence="2" type="ORF">C8Q69DRAFT_300143</name>
</gene>
<dbReference type="VEuPathDB" id="FungiDB:C8Q69DRAFT_300143"/>
<reference evidence="2 3" key="1">
    <citation type="journal article" date="2018" name="Front. Microbiol.">
        <title>Genomic and genetic insights into a cosmopolitan fungus, Paecilomyces variotii (Eurotiales).</title>
        <authorList>
            <person name="Urquhart A.S."/>
            <person name="Mondo S.J."/>
            <person name="Makela M.R."/>
            <person name="Hane J.K."/>
            <person name="Wiebenga A."/>
            <person name="He G."/>
            <person name="Mihaltcheva S."/>
            <person name="Pangilinan J."/>
            <person name="Lipzen A."/>
            <person name="Barry K."/>
            <person name="de Vries R.P."/>
            <person name="Grigoriev I.V."/>
            <person name="Idnurm A."/>
        </authorList>
    </citation>
    <scope>NUCLEOTIDE SEQUENCE [LARGE SCALE GENOMIC DNA]</scope>
    <source>
        <strain evidence="2 3">CBS 101075</strain>
    </source>
</reference>
<evidence type="ECO:0000313" key="3">
    <source>
        <dbReference type="Proteomes" id="UP000283841"/>
    </source>
</evidence>
<organism evidence="2 3">
    <name type="scientific">Byssochlamys spectabilis</name>
    <name type="common">Paecilomyces variotii</name>
    <dbReference type="NCBI Taxonomy" id="264951"/>
    <lineage>
        <taxon>Eukaryota</taxon>
        <taxon>Fungi</taxon>
        <taxon>Dikarya</taxon>
        <taxon>Ascomycota</taxon>
        <taxon>Pezizomycotina</taxon>
        <taxon>Eurotiomycetes</taxon>
        <taxon>Eurotiomycetidae</taxon>
        <taxon>Eurotiales</taxon>
        <taxon>Thermoascaceae</taxon>
        <taxon>Paecilomyces</taxon>
    </lineage>
</organism>
<dbReference type="EMBL" id="RCNU01000007">
    <property type="protein sequence ID" value="RWQ94655.1"/>
    <property type="molecule type" value="Genomic_DNA"/>
</dbReference>
<evidence type="ECO:0000256" key="1">
    <source>
        <dbReference type="SAM" id="Phobius"/>
    </source>
</evidence>
<dbReference type="RefSeq" id="XP_028484300.1">
    <property type="nucleotide sequence ID" value="XM_028627136.1"/>
</dbReference>
<keyword evidence="1" id="KW-1133">Transmembrane helix</keyword>
<keyword evidence="1" id="KW-0812">Transmembrane</keyword>
<proteinExistence type="predicted"/>